<gene>
    <name evidence="1" type="ORF">D1B33_11235</name>
</gene>
<accession>A0A396S6V7</accession>
<sequence>MPKLFGKKPFLQFGIFLKLFSWRFVENYGRVEKMDNEQFIKVFLDNYNRIFNYTGGQDLQLMHSLACKYTIANKQFSGVVLHKIIEQFTEDRRHPLPFRLDYKNEYKLAFHLLQQGDVDMAMSRLIENDRLLEQAKFRGSQHRLLAALFLQPGDLEHAKRAKHLYEEMNKTQRLLTSKADIPYVVCLTKNPHVQPREQARAIVQYYRELKRSQFSIGNPLQALAQILTMPRPEYDQILVQSVINIKEELRRCEIKVKKFHYPYIAILALASGKNSKISEISFLYNQLIEQKIFKGAKEYALAAAIQKVASDELEMQKLLELPYFQHFKDFTDLYQLIDFNLDIGMFFPSGTSDFTDFFN</sequence>
<evidence type="ECO:0000313" key="2">
    <source>
        <dbReference type="Proteomes" id="UP000265692"/>
    </source>
</evidence>
<dbReference type="EMBL" id="QWEI01000005">
    <property type="protein sequence ID" value="RHW36204.1"/>
    <property type="molecule type" value="Genomic_DNA"/>
</dbReference>
<dbReference type="Proteomes" id="UP000265692">
    <property type="component" value="Unassembled WGS sequence"/>
</dbReference>
<dbReference type="AlphaFoldDB" id="A0A396S6V7"/>
<dbReference type="InterPro" id="IPR025062">
    <property type="entry name" value="DUF4003"/>
</dbReference>
<dbReference type="Pfam" id="PF13170">
    <property type="entry name" value="DUF4003"/>
    <property type="match status" value="1"/>
</dbReference>
<proteinExistence type="predicted"/>
<name>A0A396S6V7_9BACL</name>
<evidence type="ECO:0000313" key="1">
    <source>
        <dbReference type="EMBL" id="RHW36204.1"/>
    </source>
</evidence>
<reference evidence="1 2" key="1">
    <citation type="submission" date="2018-08" db="EMBL/GenBank/DDBJ databases">
        <title>Lysinibacillus sp. YLB-03 draft genome sequence.</title>
        <authorList>
            <person name="Yu L."/>
        </authorList>
    </citation>
    <scope>NUCLEOTIDE SEQUENCE [LARGE SCALE GENOMIC DNA]</scope>
    <source>
        <strain evidence="1 2">YLB-03</strain>
    </source>
</reference>
<protein>
    <submittedName>
        <fullName evidence="1">DUF4003 family protein</fullName>
    </submittedName>
</protein>
<organism evidence="1 2">
    <name type="scientific">Ureibacillus yapensis</name>
    <dbReference type="NCBI Taxonomy" id="2304605"/>
    <lineage>
        <taxon>Bacteria</taxon>
        <taxon>Bacillati</taxon>
        <taxon>Bacillota</taxon>
        <taxon>Bacilli</taxon>
        <taxon>Bacillales</taxon>
        <taxon>Caryophanaceae</taxon>
        <taxon>Ureibacillus</taxon>
    </lineage>
</organism>
<keyword evidence="2" id="KW-1185">Reference proteome</keyword>
<comment type="caution">
    <text evidence="1">The sequence shown here is derived from an EMBL/GenBank/DDBJ whole genome shotgun (WGS) entry which is preliminary data.</text>
</comment>